<dbReference type="Pfam" id="PF00815">
    <property type="entry name" value="Histidinol_dh"/>
    <property type="match status" value="1"/>
</dbReference>
<dbReference type="GO" id="GO:0004399">
    <property type="term" value="F:histidinol dehydrogenase activity"/>
    <property type="evidence" value="ECO:0007669"/>
    <property type="project" value="UniProtKB-ARBA"/>
</dbReference>
<evidence type="ECO:0000256" key="24">
    <source>
        <dbReference type="RuleBase" id="RU004175"/>
    </source>
</evidence>
<dbReference type="InterPro" id="IPR018198">
    <property type="entry name" value="ATP_PRibTrfase_CS"/>
</dbReference>
<evidence type="ECO:0000259" key="25">
    <source>
        <dbReference type="Pfam" id="PF00275"/>
    </source>
</evidence>
<dbReference type="Gene3D" id="3.40.50.1980">
    <property type="entry name" value="Nitrogenase molybdenum iron protein domain"/>
    <property type="match status" value="2"/>
</dbReference>
<evidence type="ECO:0000256" key="6">
    <source>
        <dbReference type="ARBA" id="ARBA00022490"/>
    </source>
</evidence>
<dbReference type="PANTHER" id="PTHR43783:SF1">
    <property type="entry name" value="UDP-N-ACETYLGLUCOSAMINE 1-CARBOXYVINYLTRANSFERASE"/>
    <property type="match status" value="1"/>
</dbReference>
<comment type="cofactor">
    <cofactor evidence="1">
        <name>Zn(2+)</name>
        <dbReference type="ChEBI" id="CHEBI:29105"/>
    </cofactor>
</comment>
<evidence type="ECO:0000256" key="5">
    <source>
        <dbReference type="ARBA" id="ARBA00010178"/>
    </source>
</evidence>
<dbReference type="InterPro" id="IPR036065">
    <property type="entry name" value="BolA-like_sf"/>
</dbReference>
<evidence type="ECO:0000256" key="18">
    <source>
        <dbReference type="ARBA" id="ARBA00038367"/>
    </source>
</evidence>
<dbReference type="FunFam" id="3.40.50.1980:FF:000026">
    <property type="entry name" value="Histidinol dehydrogenase"/>
    <property type="match status" value="1"/>
</dbReference>
<dbReference type="InterPro" id="IPR016161">
    <property type="entry name" value="Ald_DH/histidinol_DH"/>
</dbReference>
<sequence length="1064" mass="113189">MQEEIRALLAGAFSDAEIDLNLDGNRALIEIVSSHFDGMSRVQRQQAVYAVIADYIADGRAKNSTLPILAGTLLTDEPVLVRNAPHLHDVTTMIELLGTLGAQVVIDEKLNVEVCANNLTQLCAPYELVKTMRASFLVLGPLLAKHGRAQVSLPGGCAIGSRPVDQHLKGLEVLGAKVSVSDGYVYADAPDGLVGADVYMDLVTVGGTENLMMAACLASGTTRLQNAAREPEIVDLGNFLNTLGARVKGHGTSTIEIQGVAKLHGGEHRVMADRVEAGTYLIAAAATRGSIKLVDVEPDTLGAVLEKLQQAGASLTIGDNWIELDMQGKRPLAVDIETTPYPGFPTDMQAQFMALNAVAQGTSAIRENIFENRFMHVQEMNRLGADIELHGHSMAVVHGTDKLRAAPVMATDLRASSSLVIAALVAEGTTIIDRIYHIDRGYETIEEKLQQLGGSVQRAVMGLIIALNKGRIFKECLPLLAACDIAPDEDPDASRKLIFETRTGGHQIIVARSADVPTYVEYGVADIGITGKDTILEYGGAMGFYEMLDLGIGKCRMMTAGPVGVPEPSGVLRVATKFINITKDYYRQQGRQVSLIKLSGAMEIAPLLNLSDTIVDIVDTGNTLVANGLEARATICDISTRLIVNRASMKTKFDEVNALIGQLAIRTQGDQALLALSNKFDQLAFLNAEQLRVSHDELQAAKARVAPADLRALQQAAQRIASYHQHQIEQSWSYVDDLGNRLGQKITPLERVGVYVPGGKASYPSSVLMTLIPAKVAGVGELIVTVPTPQGERNDLVLAALAEAGADQVFTVGGAQAIGALAYGTDMVPKVDKIVGPGNAYVAEAKRQVFGHVGIDVIAGPSEVLVIADGSTDPQWAALDLFSQAEHDAAAQSILLSPDSEYIDAVAAAMMQLLPKMQRREIIAASLQQRGALIKTADMDEAIKLANRIAPEHLELLVADPEPMVDRLTHAGAIFCGAYTAETFGDYVAGPSHVLPTFGTARFASPLGVYDFVKRSSVIHMSAEGAAQLADIAVPLATGEGLQAHAMAAAARAGNSWSDDSAAS</sequence>
<dbReference type="NCBIfam" id="TIGR00070">
    <property type="entry name" value="hisG"/>
    <property type="match status" value="1"/>
</dbReference>
<dbReference type="NCBIfam" id="TIGR00069">
    <property type="entry name" value="hisD"/>
    <property type="match status" value="1"/>
</dbReference>
<evidence type="ECO:0000256" key="2">
    <source>
        <dbReference type="ARBA" id="ARBA00004496"/>
    </source>
</evidence>
<dbReference type="InterPro" id="IPR001986">
    <property type="entry name" value="Enolpyruvate_Tfrase_dom"/>
</dbReference>
<evidence type="ECO:0000313" key="26">
    <source>
        <dbReference type="EMBL" id="CAE7458983.1"/>
    </source>
</evidence>
<comment type="catalytic activity">
    <reaction evidence="23">
        <text>phosphoenolpyruvate + UDP-N-acetyl-alpha-D-glucosamine = UDP-N-acetyl-3-O-(1-carboxyvinyl)-alpha-D-glucosamine + phosphate</text>
        <dbReference type="Rhea" id="RHEA:18681"/>
        <dbReference type="ChEBI" id="CHEBI:43474"/>
        <dbReference type="ChEBI" id="CHEBI:57705"/>
        <dbReference type="ChEBI" id="CHEBI:58702"/>
        <dbReference type="ChEBI" id="CHEBI:68483"/>
        <dbReference type="EC" id="2.5.1.7"/>
    </reaction>
</comment>
<dbReference type="HAMAP" id="MF_00111">
    <property type="entry name" value="MurA"/>
    <property type="match status" value="1"/>
</dbReference>
<dbReference type="PANTHER" id="PTHR43783">
    <property type="entry name" value="UDP-N-ACETYLGLUCOSAMINE 1-CARBOXYVINYLTRANSFERASE"/>
    <property type="match status" value="1"/>
</dbReference>
<keyword evidence="15" id="KW-0131">Cell cycle</keyword>
<dbReference type="InterPro" id="IPR024893">
    <property type="entry name" value="ATP_PRibTrfase_HisG_short"/>
</dbReference>
<dbReference type="GO" id="GO:0046872">
    <property type="term" value="F:metal ion binding"/>
    <property type="evidence" value="ECO:0007669"/>
    <property type="project" value="UniProtKB-KW"/>
</dbReference>
<dbReference type="InterPro" id="IPR050068">
    <property type="entry name" value="MurA_subfamily"/>
</dbReference>
<dbReference type="InterPro" id="IPR005750">
    <property type="entry name" value="UDP_GlcNAc_COvinyl_MurA"/>
</dbReference>
<evidence type="ECO:0000256" key="9">
    <source>
        <dbReference type="ARBA" id="ARBA00022679"/>
    </source>
</evidence>
<evidence type="ECO:0000256" key="8">
    <source>
        <dbReference type="ARBA" id="ARBA00022676"/>
    </source>
</evidence>
<comment type="subcellular location">
    <subcellularLocation>
        <location evidence="2">Cytoplasm</location>
    </subcellularLocation>
</comment>
<dbReference type="InterPro" id="IPR013792">
    <property type="entry name" value="RNA3'P_cycl/enolpyr_Trfase_a/b"/>
</dbReference>
<dbReference type="Gene3D" id="3.40.190.10">
    <property type="entry name" value="Periplasmic binding protein-like II"/>
    <property type="match status" value="2"/>
</dbReference>
<evidence type="ECO:0000256" key="17">
    <source>
        <dbReference type="ARBA" id="ARBA00024861"/>
    </source>
</evidence>
<name>A0A812RZT1_SYMPI</name>
<proteinExistence type="inferred from homology"/>
<dbReference type="UniPathway" id="UPA00031">
    <property type="reaction ID" value="UER00014"/>
</dbReference>
<keyword evidence="13" id="KW-0573">Peptidoglycan synthesis</keyword>
<protein>
    <recommendedName>
        <fullName evidence="20">UDP-N-acetylglucosamine 1-carboxyvinyltransferase</fullName>
        <ecNumber evidence="19">2.5.1.7</ecNumber>
    </recommendedName>
    <alternativeName>
        <fullName evidence="21">Enoylpyruvate transferase</fullName>
    </alternativeName>
    <alternativeName>
        <fullName evidence="22">UDP-N-acetylglucosamine enolpyruvyl transferase</fullName>
    </alternativeName>
</protein>
<accession>A0A812RZT1</accession>
<dbReference type="PROSITE" id="PS01316">
    <property type="entry name" value="ATP_P_PHORIBOSYLTR"/>
    <property type="match status" value="1"/>
</dbReference>
<gene>
    <name evidence="26" type="primary">murA</name>
    <name evidence="26" type="ORF">SPIL2461_LOCUS11353</name>
</gene>
<organism evidence="26 27">
    <name type="scientific">Symbiodinium pilosum</name>
    <name type="common">Dinoflagellate</name>
    <dbReference type="NCBI Taxonomy" id="2952"/>
    <lineage>
        <taxon>Eukaryota</taxon>
        <taxon>Sar</taxon>
        <taxon>Alveolata</taxon>
        <taxon>Dinophyceae</taxon>
        <taxon>Suessiales</taxon>
        <taxon>Symbiodiniaceae</taxon>
        <taxon>Symbiodinium</taxon>
    </lineage>
</organism>
<keyword evidence="9" id="KW-0808">Transferase</keyword>
<keyword evidence="27" id="KW-1185">Reference proteome</keyword>
<dbReference type="Proteomes" id="UP000649617">
    <property type="component" value="Unassembled WGS sequence"/>
</dbReference>
<dbReference type="GO" id="GO:0003879">
    <property type="term" value="F:ATP phosphoribosyltransferase activity"/>
    <property type="evidence" value="ECO:0007669"/>
    <property type="project" value="InterPro"/>
</dbReference>
<keyword evidence="6" id="KW-0963">Cytoplasm</keyword>
<keyword evidence="12" id="KW-0133">Cell shape</keyword>
<dbReference type="SUPFAM" id="SSF53720">
    <property type="entry name" value="ALDH-like"/>
    <property type="match status" value="1"/>
</dbReference>
<evidence type="ECO:0000256" key="4">
    <source>
        <dbReference type="ARBA" id="ARBA00004940"/>
    </source>
</evidence>
<evidence type="ECO:0000256" key="1">
    <source>
        <dbReference type="ARBA" id="ARBA00001947"/>
    </source>
</evidence>
<feature type="domain" description="Enolpyruvate transferase" evidence="25">
    <location>
        <begin position="58"/>
        <end position="449"/>
    </location>
</feature>
<dbReference type="FunFam" id="3.65.10.10:FF:000001">
    <property type="entry name" value="UDP-N-acetylglucosamine 1-carboxyvinyltransferase"/>
    <property type="match status" value="1"/>
</dbReference>
<comment type="pathway">
    <text evidence="3">Cell wall biogenesis; peptidoglycan biosynthesis.</text>
</comment>
<dbReference type="CDD" id="cd06572">
    <property type="entry name" value="Histidinol_dh"/>
    <property type="match status" value="1"/>
</dbReference>
<dbReference type="InterPro" id="IPR001692">
    <property type="entry name" value="Histidinol_DH_CS"/>
</dbReference>
<dbReference type="NCBIfam" id="TIGR01072">
    <property type="entry name" value="murA"/>
    <property type="match status" value="1"/>
</dbReference>
<comment type="function">
    <text evidence="17">Catalyzes the condensation of ATP and 5-phosphoribose 1-diphosphate to form N'-(5'-phosphoribosyl)-ATP (PR-ATP). Has a crucial role in the pathway because the rate of histidine biosynthesis seems to be controlled primarily by regulation of HisG enzymatic activity.</text>
</comment>
<keyword evidence="7" id="KW-0132">Cell division</keyword>
<comment type="caution">
    <text evidence="26">The sequence shown here is derived from an EMBL/GenBank/DDBJ whole genome shotgun (WGS) entry which is preliminary data.</text>
</comment>
<dbReference type="GO" id="GO:0051287">
    <property type="term" value="F:NAD binding"/>
    <property type="evidence" value="ECO:0007669"/>
    <property type="project" value="InterPro"/>
</dbReference>
<dbReference type="Gene3D" id="1.20.5.1300">
    <property type="match status" value="1"/>
</dbReference>
<dbReference type="SUPFAM" id="SSF55205">
    <property type="entry name" value="EPT/RTPC-like"/>
    <property type="match status" value="1"/>
</dbReference>
<dbReference type="InterPro" id="IPR036968">
    <property type="entry name" value="Enolpyruvate_Tfrase_sf"/>
</dbReference>
<dbReference type="PRINTS" id="PR00083">
    <property type="entry name" value="HOLDHDRGNASE"/>
</dbReference>
<dbReference type="InterPro" id="IPR013820">
    <property type="entry name" value="ATP_PRibTrfase_cat"/>
</dbReference>
<dbReference type="SUPFAM" id="SSF82657">
    <property type="entry name" value="BolA-like"/>
    <property type="match status" value="1"/>
</dbReference>
<evidence type="ECO:0000256" key="11">
    <source>
        <dbReference type="ARBA" id="ARBA00022833"/>
    </source>
</evidence>
<keyword evidence="11" id="KW-0862">Zinc</keyword>
<dbReference type="GO" id="GO:0071555">
    <property type="term" value="P:cell wall organization"/>
    <property type="evidence" value="ECO:0007669"/>
    <property type="project" value="UniProtKB-KW"/>
</dbReference>
<evidence type="ECO:0000256" key="21">
    <source>
        <dbReference type="ARBA" id="ARBA00042443"/>
    </source>
</evidence>
<evidence type="ECO:0000256" key="14">
    <source>
        <dbReference type="ARBA" id="ARBA00023002"/>
    </source>
</evidence>
<comment type="similarity">
    <text evidence="18">Belongs to the EPSP synthase family. MurA subfamily.</text>
</comment>
<keyword evidence="16" id="KW-0961">Cell wall biogenesis/degradation</keyword>
<dbReference type="OrthoDB" id="1703565at2759"/>
<dbReference type="Pfam" id="PF00275">
    <property type="entry name" value="EPSP_synthase"/>
    <property type="match status" value="1"/>
</dbReference>
<evidence type="ECO:0000256" key="16">
    <source>
        <dbReference type="ARBA" id="ARBA00023316"/>
    </source>
</evidence>
<reference evidence="26" key="1">
    <citation type="submission" date="2021-02" db="EMBL/GenBank/DDBJ databases">
        <authorList>
            <person name="Dougan E. K."/>
            <person name="Rhodes N."/>
            <person name="Thang M."/>
            <person name="Chan C."/>
        </authorList>
    </citation>
    <scope>NUCLEOTIDE SEQUENCE</scope>
</reference>
<evidence type="ECO:0000256" key="19">
    <source>
        <dbReference type="ARBA" id="ARBA00039108"/>
    </source>
</evidence>
<dbReference type="FunFam" id="3.40.50.1980:FF:000001">
    <property type="entry name" value="Histidinol dehydrogenase"/>
    <property type="match status" value="1"/>
</dbReference>
<dbReference type="AlphaFoldDB" id="A0A812RZT1"/>
<dbReference type="GO" id="GO:0005737">
    <property type="term" value="C:cytoplasm"/>
    <property type="evidence" value="ECO:0007669"/>
    <property type="project" value="UniProtKB-SubCell"/>
</dbReference>
<evidence type="ECO:0000256" key="22">
    <source>
        <dbReference type="ARBA" id="ARBA00042842"/>
    </source>
</evidence>
<comment type="pathway">
    <text evidence="4">Amino-acid biosynthesis; L-histidine biosynthesis; L-histidine from 5-phospho-alpha-D-ribose 1-diphosphate: step 9/9.</text>
</comment>
<evidence type="ECO:0000256" key="12">
    <source>
        <dbReference type="ARBA" id="ARBA00022960"/>
    </source>
</evidence>
<dbReference type="GO" id="GO:0008360">
    <property type="term" value="P:regulation of cell shape"/>
    <property type="evidence" value="ECO:0007669"/>
    <property type="project" value="UniProtKB-KW"/>
</dbReference>
<comment type="similarity">
    <text evidence="5 24">Belongs to the histidinol dehydrogenase family.</text>
</comment>
<dbReference type="Gene3D" id="3.65.10.10">
    <property type="entry name" value="Enolpyruvate transferase domain"/>
    <property type="match status" value="2"/>
</dbReference>
<keyword evidence="14" id="KW-0560">Oxidoreductase</keyword>
<evidence type="ECO:0000256" key="7">
    <source>
        <dbReference type="ARBA" id="ARBA00022618"/>
    </source>
</evidence>
<evidence type="ECO:0000256" key="23">
    <source>
        <dbReference type="ARBA" id="ARBA00047527"/>
    </source>
</evidence>
<dbReference type="CDD" id="cd13595">
    <property type="entry name" value="PBP2_HisGs"/>
    <property type="match status" value="1"/>
</dbReference>
<dbReference type="HAMAP" id="MF_01018">
    <property type="entry name" value="HisG_Short"/>
    <property type="match status" value="1"/>
</dbReference>
<evidence type="ECO:0000256" key="20">
    <source>
        <dbReference type="ARBA" id="ARBA00039754"/>
    </source>
</evidence>
<dbReference type="HAMAP" id="MF_01024">
    <property type="entry name" value="HisD"/>
    <property type="match status" value="1"/>
</dbReference>
<dbReference type="CDD" id="cd01555">
    <property type="entry name" value="UdpNAET"/>
    <property type="match status" value="1"/>
</dbReference>
<dbReference type="InterPro" id="IPR012131">
    <property type="entry name" value="Hstdl_DH"/>
</dbReference>
<evidence type="ECO:0000256" key="3">
    <source>
        <dbReference type="ARBA" id="ARBA00004752"/>
    </source>
</evidence>
<dbReference type="Gene3D" id="3.30.300.90">
    <property type="entry name" value="BolA-like"/>
    <property type="match status" value="1"/>
</dbReference>
<dbReference type="GO" id="GO:0019277">
    <property type="term" value="P:UDP-N-acetylgalactosamine biosynthetic process"/>
    <property type="evidence" value="ECO:0007669"/>
    <property type="project" value="InterPro"/>
</dbReference>
<dbReference type="EC" id="2.5.1.7" evidence="19"/>
<dbReference type="SUPFAM" id="SSF53850">
    <property type="entry name" value="Periplasmic binding protein-like II"/>
    <property type="match status" value="1"/>
</dbReference>
<dbReference type="GO" id="GO:0008760">
    <property type="term" value="F:UDP-N-acetylglucosamine 1-carboxyvinyltransferase activity"/>
    <property type="evidence" value="ECO:0007669"/>
    <property type="project" value="UniProtKB-EC"/>
</dbReference>
<dbReference type="GO" id="GO:0051301">
    <property type="term" value="P:cell division"/>
    <property type="evidence" value="ECO:0007669"/>
    <property type="project" value="UniProtKB-KW"/>
</dbReference>
<evidence type="ECO:0000256" key="15">
    <source>
        <dbReference type="ARBA" id="ARBA00023306"/>
    </source>
</evidence>
<evidence type="ECO:0000256" key="13">
    <source>
        <dbReference type="ARBA" id="ARBA00022984"/>
    </source>
</evidence>
<dbReference type="GO" id="GO:0000105">
    <property type="term" value="P:L-histidine biosynthetic process"/>
    <property type="evidence" value="ECO:0007669"/>
    <property type="project" value="UniProtKB-UniPathway"/>
</dbReference>
<dbReference type="EMBL" id="CAJNIZ010022223">
    <property type="protein sequence ID" value="CAE7458983.1"/>
    <property type="molecule type" value="Genomic_DNA"/>
</dbReference>
<dbReference type="PROSITE" id="PS00611">
    <property type="entry name" value="HISOL_DEHYDROGENASE"/>
    <property type="match status" value="1"/>
</dbReference>
<evidence type="ECO:0000313" key="27">
    <source>
        <dbReference type="Proteomes" id="UP000649617"/>
    </source>
</evidence>
<keyword evidence="10" id="KW-0479">Metal-binding</keyword>
<evidence type="ECO:0000256" key="10">
    <source>
        <dbReference type="ARBA" id="ARBA00022723"/>
    </source>
</evidence>
<keyword evidence="8" id="KW-0328">Glycosyltransferase</keyword>
<dbReference type="NCBIfam" id="NF006873">
    <property type="entry name" value="PRK09369.1"/>
    <property type="match status" value="1"/>
</dbReference>